<dbReference type="GO" id="GO:0006233">
    <property type="term" value="P:dTDP biosynthetic process"/>
    <property type="evidence" value="ECO:0007669"/>
    <property type="project" value="TreeGrafter"/>
</dbReference>
<protein>
    <recommendedName>
        <fullName evidence="4">Thymidylate kinase-like domain-containing protein</fullName>
    </recommendedName>
</protein>
<comment type="caution">
    <text evidence="5">The sequence shown here is derived from an EMBL/GenBank/DDBJ whole genome shotgun (WGS) entry which is preliminary data.</text>
</comment>
<keyword evidence="2" id="KW-0547">Nucleotide-binding</keyword>
<dbReference type="InterPro" id="IPR039430">
    <property type="entry name" value="Thymidylate_kin-like_dom"/>
</dbReference>
<evidence type="ECO:0000256" key="2">
    <source>
        <dbReference type="ARBA" id="ARBA00022741"/>
    </source>
</evidence>
<sequence length="213" mass="24615">VIEGPDGSGKTEQWNLLAARMKKEGLATELLDFPQYSKVSAGLINNYLRGIYGEARAVSSYAASLFYAVDRFDISFRIREGLNAGVNFLANRYVASNGGHQGGKIKNHQERKIFLRWLYKTEHEILNIPKPDINIFLDMPVKISLRLIEKRGRMKDIHENKEHLVHAYYAYKDMIKMFQKDFLVIKCANKGKLRSKEDIHEEIWEKVKNKLGL</sequence>
<dbReference type="GO" id="GO:0005524">
    <property type="term" value="F:ATP binding"/>
    <property type="evidence" value="ECO:0007669"/>
    <property type="project" value="UniProtKB-KW"/>
</dbReference>
<evidence type="ECO:0000313" key="5">
    <source>
        <dbReference type="EMBL" id="OGF79422.1"/>
    </source>
</evidence>
<evidence type="ECO:0000256" key="1">
    <source>
        <dbReference type="ARBA" id="ARBA00009776"/>
    </source>
</evidence>
<dbReference type="SUPFAM" id="SSF52540">
    <property type="entry name" value="P-loop containing nucleoside triphosphate hydrolases"/>
    <property type="match status" value="1"/>
</dbReference>
<evidence type="ECO:0000313" key="6">
    <source>
        <dbReference type="Proteomes" id="UP000178425"/>
    </source>
</evidence>
<proteinExistence type="inferred from homology"/>
<organism evidence="5 6">
    <name type="scientific">Candidatus Giovannonibacteria bacterium RIFCSPHIGHO2_02_43_13</name>
    <dbReference type="NCBI Taxonomy" id="1798330"/>
    <lineage>
        <taxon>Bacteria</taxon>
        <taxon>Candidatus Giovannoniibacteriota</taxon>
    </lineage>
</organism>
<evidence type="ECO:0000259" key="4">
    <source>
        <dbReference type="Pfam" id="PF02223"/>
    </source>
</evidence>
<dbReference type="GO" id="GO:0006227">
    <property type="term" value="P:dUDP biosynthetic process"/>
    <property type="evidence" value="ECO:0007669"/>
    <property type="project" value="TreeGrafter"/>
</dbReference>
<feature type="domain" description="Thymidylate kinase-like" evidence="4">
    <location>
        <begin position="2"/>
        <end position="190"/>
    </location>
</feature>
<dbReference type="GO" id="GO:0006235">
    <property type="term" value="P:dTTP biosynthetic process"/>
    <property type="evidence" value="ECO:0007669"/>
    <property type="project" value="TreeGrafter"/>
</dbReference>
<gene>
    <name evidence="5" type="ORF">A2W54_02620</name>
</gene>
<evidence type="ECO:0000256" key="3">
    <source>
        <dbReference type="ARBA" id="ARBA00022840"/>
    </source>
</evidence>
<dbReference type="Gene3D" id="3.40.50.300">
    <property type="entry name" value="P-loop containing nucleotide triphosphate hydrolases"/>
    <property type="match status" value="1"/>
</dbReference>
<dbReference type="Pfam" id="PF02223">
    <property type="entry name" value="Thymidylate_kin"/>
    <property type="match status" value="1"/>
</dbReference>
<dbReference type="GO" id="GO:0004798">
    <property type="term" value="F:dTMP kinase activity"/>
    <property type="evidence" value="ECO:0007669"/>
    <property type="project" value="TreeGrafter"/>
</dbReference>
<feature type="non-terminal residue" evidence="5">
    <location>
        <position position="1"/>
    </location>
</feature>
<dbReference type="EMBL" id="MFHI01000003">
    <property type="protein sequence ID" value="OGF79422.1"/>
    <property type="molecule type" value="Genomic_DNA"/>
</dbReference>
<dbReference type="InterPro" id="IPR027417">
    <property type="entry name" value="P-loop_NTPase"/>
</dbReference>
<dbReference type="PANTHER" id="PTHR10344">
    <property type="entry name" value="THYMIDYLATE KINASE"/>
    <property type="match status" value="1"/>
</dbReference>
<dbReference type="GO" id="GO:0005829">
    <property type="term" value="C:cytosol"/>
    <property type="evidence" value="ECO:0007669"/>
    <property type="project" value="TreeGrafter"/>
</dbReference>
<keyword evidence="3" id="KW-0067">ATP-binding</keyword>
<reference evidence="5 6" key="1">
    <citation type="journal article" date="2016" name="Nat. Commun.">
        <title>Thousands of microbial genomes shed light on interconnected biogeochemical processes in an aquifer system.</title>
        <authorList>
            <person name="Anantharaman K."/>
            <person name="Brown C.T."/>
            <person name="Hug L.A."/>
            <person name="Sharon I."/>
            <person name="Castelle C.J."/>
            <person name="Probst A.J."/>
            <person name="Thomas B.C."/>
            <person name="Singh A."/>
            <person name="Wilkins M.J."/>
            <person name="Karaoz U."/>
            <person name="Brodie E.L."/>
            <person name="Williams K.H."/>
            <person name="Hubbard S.S."/>
            <person name="Banfield J.F."/>
        </authorList>
    </citation>
    <scope>NUCLEOTIDE SEQUENCE [LARGE SCALE GENOMIC DNA]</scope>
</reference>
<dbReference type="Proteomes" id="UP000178425">
    <property type="component" value="Unassembled WGS sequence"/>
</dbReference>
<accession>A0A1F5WUU5</accession>
<comment type="similarity">
    <text evidence="1">Belongs to the thymidylate kinase family.</text>
</comment>
<name>A0A1F5WUU5_9BACT</name>
<dbReference type="AlphaFoldDB" id="A0A1F5WUU5"/>
<dbReference type="PANTHER" id="PTHR10344:SF4">
    <property type="entry name" value="UMP-CMP KINASE 2, MITOCHONDRIAL"/>
    <property type="match status" value="1"/>
</dbReference>